<protein>
    <submittedName>
        <fullName evidence="1">Uncharacterized protein</fullName>
    </submittedName>
</protein>
<evidence type="ECO:0000313" key="2">
    <source>
        <dbReference type="Proteomes" id="UP001219525"/>
    </source>
</evidence>
<accession>A0AAD6YC12</accession>
<dbReference type="Proteomes" id="UP001219525">
    <property type="component" value="Unassembled WGS sequence"/>
</dbReference>
<sequence length="162" mass="17312">MACRRSRRSRCLTPPYSTLAADHECPSPAACIVCVAPSLPRACAHTAGAAPHFLQIMSAPRCAVDIAVLPRTVYVAQVAESVQFRPCRLLQMMSAPCLRLASSALRCPRPSTSAREVGVYVEAEKHLDMRGRKGCRGHSPSASDVEIRGRGAVVGEDDAGIN</sequence>
<organism evidence="1 2">
    <name type="scientific">Mycena pura</name>
    <dbReference type="NCBI Taxonomy" id="153505"/>
    <lineage>
        <taxon>Eukaryota</taxon>
        <taxon>Fungi</taxon>
        <taxon>Dikarya</taxon>
        <taxon>Basidiomycota</taxon>
        <taxon>Agaricomycotina</taxon>
        <taxon>Agaricomycetes</taxon>
        <taxon>Agaricomycetidae</taxon>
        <taxon>Agaricales</taxon>
        <taxon>Marasmiineae</taxon>
        <taxon>Mycenaceae</taxon>
        <taxon>Mycena</taxon>
    </lineage>
</organism>
<reference evidence="1" key="1">
    <citation type="submission" date="2023-03" db="EMBL/GenBank/DDBJ databases">
        <title>Massive genome expansion in bonnet fungi (Mycena s.s.) driven by repeated elements and novel gene families across ecological guilds.</title>
        <authorList>
            <consortium name="Lawrence Berkeley National Laboratory"/>
            <person name="Harder C.B."/>
            <person name="Miyauchi S."/>
            <person name="Viragh M."/>
            <person name="Kuo A."/>
            <person name="Thoen E."/>
            <person name="Andreopoulos B."/>
            <person name="Lu D."/>
            <person name="Skrede I."/>
            <person name="Drula E."/>
            <person name="Henrissat B."/>
            <person name="Morin E."/>
            <person name="Kohler A."/>
            <person name="Barry K."/>
            <person name="LaButti K."/>
            <person name="Morin E."/>
            <person name="Salamov A."/>
            <person name="Lipzen A."/>
            <person name="Mereny Z."/>
            <person name="Hegedus B."/>
            <person name="Baldrian P."/>
            <person name="Stursova M."/>
            <person name="Weitz H."/>
            <person name="Taylor A."/>
            <person name="Grigoriev I.V."/>
            <person name="Nagy L.G."/>
            <person name="Martin F."/>
            <person name="Kauserud H."/>
        </authorList>
    </citation>
    <scope>NUCLEOTIDE SEQUENCE</scope>
    <source>
        <strain evidence="1">9144</strain>
    </source>
</reference>
<proteinExistence type="predicted"/>
<evidence type="ECO:0000313" key="1">
    <source>
        <dbReference type="EMBL" id="KAJ7208266.1"/>
    </source>
</evidence>
<keyword evidence="2" id="KW-1185">Reference proteome</keyword>
<comment type="caution">
    <text evidence="1">The sequence shown here is derived from an EMBL/GenBank/DDBJ whole genome shotgun (WGS) entry which is preliminary data.</text>
</comment>
<dbReference type="EMBL" id="JARJCW010000034">
    <property type="protein sequence ID" value="KAJ7208266.1"/>
    <property type="molecule type" value="Genomic_DNA"/>
</dbReference>
<dbReference type="AlphaFoldDB" id="A0AAD6YC12"/>
<gene>
    <name evidence="1" type="ORF">GGX14DRAFT_566995</name>
</gene>
<name>A0AAD6YC12_9AGAR</name>